<evidence type="ECO:0000313" key="1">
    <source>
        <dbReference type="EMBL" id="HGY39009.1"/>
    </source>
</evidence>
<organism evidence="1">
    <name type="scientific">Candidatus Caldatribacterium saccharofermentans</name>
    <dbReference type="NCBI Taxonomy" id="1454753"/>
    <lineage>
        <taxon>Bacteria</taxon>
        <taxon>Pseudomonadati</taxon>
        <taxon>Atribacterota</taxon>
        <taxon>Atribacteria</taxon>
        <taxon>Atribacterales</taxon>
        <taxon>Candidatus Caldatribacteriaceae</taxon>
        <taxon>Candidatus Caldatribacterium</taxon>
    </lineage>
</organism>
<sequence length="146" mass="16127">MKREFFGVVIVALCLAVFVSGCTTATISKKPSVEILFHQNPAISGVEYQDCLRIRITNPPQGEYLTVYVKFILMDSEGRIIYETTITEVPIVLSPGDVKERSYTCRFGGVGQRTLIVQLVTSGPDGVPGNPDDVVLAEERVDFEVR</sequence>
<proteinExistence type="predicted"/>
<dbReference type="AlphaFoldDB" id="A0A7V4TGS5"/>
<evidence type="ECO:0008006" key="2">
    <source>
        <dbReference type="Google" id="ProtNLM"/>
    </source>
</evidence>
<gene>
    <name evidence="1" type="ORF">ENW11_04280</name>
</gene>
<comment type="caution">
    <text evidence="1">The sequence shown here is derived from an EMBL/GenBank/DDBJ whole genome shotgun (WGS) entry which is preliminary data.</text>
</comment>
<reference evidence="1" key="1">
    <citation type="journal article" date="2020" name="mSystems">
        <title>Genome- and Community-Level Interaction Insights into Carbon Utilization and Element Cycling Functions of Hydrothermarchaeota in Hydrothermal Sediment.</title>
        <authorList>
            <person name="Zhou Z."/>
            <person name="Liu Y."/>
            <person name="Xu W."/>
            <person name="Pan J."/>
            <person name="Luo Z.H."/>
            <person name="Li M."/>
        </authorList>
    </citation>
    <scope>NUCLEOTIDE SEQUENCE [LARGE SCALE GENOMIC DNA]</scope>
    <source>
        <strain evidence="1">SpSt-82</strain>
    </source>
</reference>
<dbReference type="EMBL" id="DTIY01000028">
    <property type="protein sequence ID" value="HGY39009.1"/>
    <property type="molecule type" value="Genomic_DNA"/>
</dbReference>
<dbReference type="PROSITE" id="PS51257">
    <property type="entry name" value="PROKAR_LIPOPROTEIN"/>
    <property type="match status" value="1"/>
</dbReference>
<name>A0A7V4TGS5_9BACT</name>
<protein>
    <recommendedName>
        <fullName evidence="2">Lipoprotein</fullName>
    </recommendedName>
</protein>
<accession>A0A7V4TGS5</accession>